<dbReference type="AlphaFoldDB" id="A0A371YPQ8"/>
<protein>
    <submittedName>
        <fullName evidence="8">LysE family translocator</fullName>
    </submittedName>
</protein>
<dbReference type="GO" id="GO:0033228">
    <property type="term" value="P:cysteine export across plasma membrane"/>
    <property type="evidence" value="ECO:0007669"/>
    <property type="project" value="TreeGrafter"/>
</dbReference>
<dbReference type="EMBL" id="JBHRSF010000170">
    <property type="protein sequence ID" value="MFC2998169.1"/>
    <property type="molecule type" value="Genomic_DNA"/>
</dbReference>
<reference evidence="8 9" key="2">
    <citation type="submission" date="2018-08" db="EMBL/GenBank/DDBJ databases">
        <title>The draft genome of Acinetobacter sichuanensis strain WCHAc060041.</title>
        <authorList>
            <person name="Qin J."/>
            <person name="Feng Y."/>
            <person name="Zong Z."/>
        </authorList>
    </citation>
    <scope>NUCLEOTIDE SEQUENCE [LARGE SCALE GENOMIC DNA]</scope>
    <source>
        <strain evidence="8 9">WCHAc060041</strain>
    </source>
</reference>
<dbReference type="InterPro" id="IPR001123">
    <property type="entry name" value="LeuE-type"/>
</dbReference>
<evidence type="ECO:0000256" key="3">
    <source>
        <dbReference type="ARBA" id="ARBA00022692"/>
    </source>
</evidence>
<feature type="transmembrane region" description="Helical" evidence="6">
    <location>
        <begin position="39"/>
        <end position="59"/>
    </location>
</feature>
<feature type="transmembrane region" description="Helical" evidence="6">
    <location>
        <begin position="141"/>
        <end position="164"/>
    </location>
</feature>
<keyword evidence="4 6" id="KW-1133">Transmembrane helix</keyword>
<feature type="transmembrane region" description="Helical" evidence="6">
    <location>
        <begin position="71"/>
        <end position="89"/>
    </location>
</feature>
<evidence type="ECO:0000256" key="1">
    <source>
        <dbReference type="ARBA" id="ARBA00004651"/>
    </source>
</evidence>
<reference evidence="7" key="1">
    <citation type="journal article" date="2014" name="Int. J. Syst. Evol. Microbiol.">
        <title>Complete genome of a new Firmicutes species belonging to the dominant human colonic microbiota ('Ruminococcus bicirculans') reveals two chromosomes and a selective capacity to utilize plant glucans.</title>
        <authorList>
            <consortium name="NISC Comparative Sequencing Program"/>
            <person name="Wegmann U."/>
            <person name="Louis P."/>
            <person name="Goesmann A."/>
            <person name="Henrissat B."/>
            <person name="Duncan S.H."/>
            <person name="Flint H.J."/>
        </authorList>
    </citation>
    <scope>NUCLEOTIDE SEQUENCE</scope>
    <source>
        <strain evidence="7">KCTC 62575</strain>
    </source>
</reference>
<organism evidence="8 9">
    <name type="scientific">Acinetobacter sichuanensis</name>
    <dbReference type="NCBI Taxonomy" id="2136183"/>
    <lineage>
        <taxon>Bacteria</taxon>
        <taxon>Pseudomonadati</taxon>
        <taxon>Pseudomonadota</taxon>
        <taxon>Gammaproteobacteria</taxon>
        <taxon>Moraxellales</taxon>
        <taxon>Moraxellaceae</taxon>
        <taxon>Acinetobacter</taxon>
    </lineage>
</organism>
<evidence type="ECO:0000256" key="2">
    <source>
        <dbReference type="ARBA" id="ARBA00022475"/>
    </source>
</evidence>
<feature type="transmembrane region" description="Helical" evidence="6">
    <location>
        <begin position="176"/>
        <end position="198"/>
    </location>
</feature>
<evidence type="ECO:0000313" key="10">
    <source>
        <dbReference type="Proteomes" id="UP001595455"/>
    </source>
</evidence>
<keyword evidence="2" id="KW-1003">Cell membrane</keyword>
<sequence length="200" mass="22217">MENIWAFCVFAFVASITPGPTNLLILTTSHQYGFNKAIPIVLGASLGAALLVLLIGLGIGQNIQHYPLLKLSLSLLGGLWLTSVAWKIYNSHPNIHIDLDDKFQQKGFIHGFILQLINPKSWLMGIAVVTVYLTNSHNYEYILIVISTIFMLIAIPCLFMWALLGKAVTSILSSHRQIIVLNRILAIGLLVSVWYPIFSM</sequence>
<evidence type="ECO:0000313" key="7">
    <source>
        <dbReference type="EMBL" id="MFC2998169.1"/>
    </source>
</evidence>
<dbReference type="EMBL" id="PYIX02000017">
    <property type="protein sequence ID" value="RFC83443.1"/>
    <property type="molecule type" value="Genomic_DNA"/>
</dbReference>
<feature type="transmembrane region" description="Helical" evidence="6">
    <location>
        <begin position="109"/>
        <end position="134"/>
    </location>
</feature>
<dbReference type="Proteomes" id="UP000240957">
    <property type="component" value="Unassembled WGS sequence"/>
</dbReference>
<dbReference type="Pfam" id="PF01810">
    <property type="entry name" value="LysE"/>
    <property type="match status" value="1"/>
</dbReference>
<name>A0A371YPQ8_9GAMM</name>
<dbReference type="RefSeq" id="WP_107008470.1">
    <property type="nucleotide sequence ID" value="NZ_JBHRSF010000170.1"/>
</dbReference>
<dbReference type="OrthoDB" id="9812084at2"/>
<dbReference type="GO" id="GO:0015171">
    <property type="term" value="F:amino acid transmembrane transporter activity"/>
    <property type="evidence" value="ECO:0007669"/>
    <property type="project" value="TreeGrafter"/>
</dbReference>
<keyword evidence="3 6" id="KW-0812">Transmembrane</keyword>
<evidence type="ECO:0000256" key="4">
    <source>
        <dbReference type="ARBA" id="ARBA00022989"/>
    </source>
</evidence>
<comment type="caution">
    <text evidence="8">The sequence shown here is derived from an EMBL/GenBank/DDBJ whole genome shotgun (WGS) entry which is preliminary data.</text>
</comment>
<keyword evidence="10" id="KW-1185">Reference proteome</keyword>
<comment type="subcellular location">
    <subcellularLocation>
        <location evidence="1">Cell membrane</location>
        <topology evidence="1">Multi-pass membrane protein</topology>
    </subcellularLocation>
</comment>
<dbReference type="Proteomes" id="UP001595455">
    <property type="component" value="Unassembled WGS sequence"/>
</dbReference>
<evidence type="ECO:0000313" key="8">
    <source>
        <dbReference type="EMBL" id="RFC83443.1"/>
    </source>
</evidence>
<proteinExistence type="predicted"/>
<reference evidence="7" key="4">
    <citation type="submission" date="2024-09" db="EMBL/GenBank/DDBJ databases">
        <authorList>
            <person name="Sun Q."/>
            <person name="Mori K."/>
        </authorList>
    </citation>
    <scope>NUCLEOTIDE SEQUENCE</scope>
    <source>
        <strain evidence="7">KCTC 62575</strain>
    </source>
</reference>
<evidence type="ECO:0000256" key="6">
    <source>
        <dbReference type="SAM" id="Phobius"/>
    </source>
</evidence>
<accession>A0A371YPQ8</accession>
<evidence type="ECO:0000256" key="5">
    <source>
        <dbReference type="ARBA" id="ARBA00023136"/>
    </source>
</evidence>
<evidence type="ECO:0000313" key="9">
    <source>
        <dbReference type="Proteomes" id="UP000240957"/>
    </source>
</evidence>
<dbReference type="PANTHER" id="PTHR30086:SF20">
    <property type="entry name" value="ARGININE EXPORTER PROTEIN ARGO-RELATED"/>
    <property type="match status" value="1"/>
</dbReference>
<dbReference type="GO" id="GO:0005886">
    <property type="term" value="C:plasma membrane"/>
    <property type="evidence" value="ECO:0007669"/>
    <property type="project" value="UniProtKB-SubCell"/>
</dbReference>
<gene>
    <name evidence="7" type="ORF">ACFODO_23545</name>
    <name evidence="8" type="ORF">C9E89_011375</name>
</gene>
<keyword evidence="5 6" id="KW-0472">Membrane</keyword>
<dbReference type="PANTHER" id="PTHR30086">
    <property type="entry name" value="ARGININE EXPORTER PROTEIN ARGO"/>
    <property type="match status" value="1"/>
</dbReference>
<reference evidence="10" key="3">
    <citation type="journal article" date="2019" name="Int. J. Syst. Evol. Microbiol.">
        <title>The Global Catalogue of Microorganisms (GCM) 10K type strain sequencing project: providing services to taxonomists for standard genome sequencing and annotation.</title>
        <authorList>
            <consortium name="The Broad Institute Genomics Platform"/>
            <consortium name="The Broad Institute Genome Sequencing Center for Infectious Disease"/>
            <person name="Wu L."/>
            <person name="Ma J."/>
        </authorList>
    </citation>
    <scope>NUCLEOTIDE SEQUENCE [LARGE SCALE GENOMIC DNA]</scope>
    <source>
        <strain evidence="10">KCTC 62575</strain>
    </source>
</reference>